<evidence type="ECO:0000259" key="3">
    <source>
        <dbReference type="Pfam" id="PF00188"/>
    </source>
</evidence>
<dbReference type="EMBL" id="CP118615">
    <property type="protein sequence ID" value="WDZ87420.1"/>
    <property type="molecule type" value="Genomic_DNA"/>
</dbReference>
<feature type="region of interest" description="Disordered" evidence="1">
    <location>
        <begin position="288"/>
        <end position="308"/>
    </location>
</feature>
<keyword evidence="5" id="KW-1185">Reference proteome</keyword>
<dbReference type="PANTHER" id="PTHR31157:SF1">
    <property type="entry name" value="SCP DOMAIN-CONTAINING PROTEIN"/>
    <property type="match status" value="1"/>
</dbReference>
<evidence type="ECO:0000256" key="2">
    <source>
        <dbReference type="SAM" id="Phobius"/>
    </source>
</evidence>
<feature type="region of interest" description="Disordered" evidence="1">
    <location>
        <begin position="169"/>
        <end position="251"/>
    </location>
</feature>
<keyword evidence="2" id="KW-0472">Membrane</keyword>
<organism evidence="4 5">
    <name type="scientific">Micromonospora cathayae</name>
    <dbReference type="NCBI Taxonomy" id="3028804"/>
    <lineage>
        <taxon>Bacteria</taxon>
        <taxon>Bacillati</taxon>
        <taxon>Actinomycetota</taxon>
        <taxon>Actinomycetes</taxon>
        <taxon>Micromonosporales</taxon>
        <taxon>Micromonosporaceae</taxon>
        <taxon>Micromonospora</taxon>
    </lineage>
</organism>
<reference evidence="4 5" key="1">
    <citation type="submission" date="2023-02" db="EMBL/GenBank/DDBJ databases">
        <authorList>
            <person name="Mo P."/>
        </authorList>
    </citation>
    <scope>NUCLEOTIDE SEQUENCE [LARGE SCALE GENOMIC DNA]</scope>
    <source>
        <strain evidence="4 5">HUAS 3</strain>
    </source>
</reference>
<dbReference type="InterPro" id="IPR035940">
    <property type="entry name" value="CAP_sf"/>
</dbReference>
<gene>
    <name evidence="4" type="ORF">PVK37_13925</name>
</gene>
<feature type="compositionally biased region" description="Low complexity" evidence="1">
    <location>
        <begin position="191"/>
        <end position="229"/>
    </location>
</feature>
<feature type="transmembrane region" description="Helical" evidence="2">
    <location>
        <begin position="142"/>
        <end position="164"/>
    </location>
</feature>
<evidence type="ECO:0000256" key="1">
    <source>
        <dbReference type="SAM" id="MobiDB-lite"/>
    </source>
</evidence>
<dbReference type="SUPFAM" id="SSF55797">
    <property type="entry name" value="PR-1-like"/>
    <property type="match status" value="1"/>
</dbReference>
<dbReference type="PANTHER" id="PTHR31157">
    <property type="entry name" value="SCP DOMAIN-CONTAINING PROTEIN"/>
    <property type="match status" value="1"/>
</dbReference>
<feature type="region of interest" description="Disordered" evidence="1">
    <location>
        <begin position="1"/>
        <end position="139"/>
    </location>
</feature>
<dbReference type="Gene3D" id="3.40.33.10">
    <property type="entry name" value="CAP"/>
    <property type="match status" value="1"/>
</dbReference>
<keyword evidence="2" id="KW-1133">Transmembrane helix</keyword>
<proteinExistence type="predicted"/>
<dbReference type="InterPro" id="IPR014044">
    <property type="entry name" value="CAP_dom"/>
</dbReference>
<dbReference type="Proteomes" id="UP001219605">
    <property type="component" value="Chromosome"/>
</dbReference>
<feature type="compositionally biased region" description="Low complexity" evidence="1">
    <location>
        <begin position="237"/>
        <end position="251"/>
    </location>
</feature>
<feature type="compositionally biased region" description="Basic and acidic residues" evidence="1">
    <location>
        <begin position="43"/>
        <end position="76"/>
    </location>
</feature>
<protein>
    <submittedName>
        <fullName evidence="4">CAP domain-containing protein</fullName>
    </submittedName>
</protein>
<evidence type="ECO:0000313" key="4">
    <source>
        <dbReference type="EMBL" id="WDZ87420.1"/>
    </source>
</evidence>
<accession>A0ABY7ZWX6</accession>
<sequence>MYGWTDPSAPEPDPRRTEPPTEEPPYWDNGRPMPRSAYLFGDEPERSDDPAHPATPDDRRYRQPAADEWHTGERRYPLPADTHPAGPFPGGSGSSPFPGGPGSGPFPGAAGPLAGRSAGPRSGDATPGDGRHRSRRRLPRPLLIAGAAATATLVVAVGVGAVLLPDDERTGTTATAEEVPVAPPLPGADLPPSGSASPSPSPTTASPSPSPSRSVKPTPAPSRTTAPSRRTAERSKAPTPRATTAAPLATGGTEQAQVVALVNAERAKAGCGALSVDAKLTTAAQRHSEDQAAHKKMSHTGSDGSDAGDRLDRVGYDWRGYGENVAWNQQTPAAVMAAWMNSAGHRANILNCAFTEIGVGVARSNGPYWTQVFGTPA</sequence>
<dbReference type="CDD" id="cd05379">
    <property type="entry name" value="CAP_bacterial"/>
    <property type="match status" value="1"/>
</dbReference>
<keyword evidence="2" id="KW-0812">Transmembrane</keyword>
<evidence type="ECO:0000313" key="5">
    <source>
        <dbReference type="Proteomes" id="UP001219605"/>
    </source>
</evidence>
<dbReference type="RefSeq" id="WP_275034356.1">
    <property type="nucleotide sequence ID" value="NZ_CP118615.1"/>
</dbReference>
<feature type="domain" description="SCP" evidence="3">
    <location>
        <begin position="260"/>
        <end position="373"/>
    </location>
</feature>
<dbReference type="Pfam" id="PF00188">
    <property type="entry name" value="CAP"/>
    <property type="match status" value="1"/>
</dbReference>
<name>A0ABY7ZWX6_9ACTN</name>